<sequence>MSSREAAPTMETDEEQWELDQVGHDLCRDSTTVAHGGPDGDSDDADSNVEQKTIRNPSHQADEFLKRHPLPALTPGGGPTTGRLPHPVIIPQRRPDLVSCGIDQETWIDLLVTFTRASRAPKWMGALNLAGTAGFAIPVTAAGAGVGVAVQIVTAIAMELKGRSQSNDFLKKLNEGFFRPRGLYCLVMSFDNTHETAFTEDDLVQNANSASTTKTGLKKYASKFRASDGQSGPVEFPDAAPLIFPELDWLAEDESADQKKKLGGSLKFRKFVADYYDRRAQADYAFKNPTSPLAGAPTRGFASKYGDPADATNLSPLSLATHGLIPFSASRYHKYHRGANRKIKDKVLYLIVISMPSDEDLERAEEIIEEASLDISTGETDF</sequence>
<dbReference type="AlphaFoldDB" id="A0A7C8M9K1"/>
<feature type="compositionally biased region" description="Polar residues" evidence="1">
    <location>
        <begin position="48"/>
        <end position="59"/>
    </location>
</feature>
<proteinExistence type="predicted"/>
<accession>A0A7C8M9K1</accession>
<evidence type="ECO:0000313" key="2">
    <source>
        <dbReference type="EMBL" id="KAF2874580.1"/>
    </source>
</evidence>
<dbReference type="OrthoDB" id="3433125at2759"/>
<organism evidence="2 3">
    <name type="scientific">Massariosphaeria phaeospora</name>
    <dbReference type="NCBI Taxonomy" id="100035"/>
    <lineage>
        <taxon>Eukaryota</taxon>
        <taxon>Fungi</taxon>
        <taxon>Dikarya</taxon>
        <taxon>Ascomycota</taxon>
        <taxon>Pezizomycotina</taxon>
        <taxon>Dothideomycetes</taxon>
        <taxon>Pleosporomycetidae</taxon>
        <taxon>Pleosporales</taxon>
        <taxon>Pleosporales incertae sedis</taxon>
        <taxon>Massariosphaeria</taxon>
    </lineage>
</organism>
<reference evidence="2 3" key="1">
    <citation type="submission" date="2020-01" db="EMBL/GenBank/DDBJ databases">
        <authorList>
            <consortium name="DOE Joint Genome Institute"/>
            <person name="Haridas S."/>
            <person name="Albert R."/>
            <person name="Binder M."/>
            <person name="Bloem J."/>
            <person name="Labutti K."/>
            <person name="Salamov A."/>
            <person name="Andreopoulos B."/>
            <person name="Baker S.E."/>
            <person name="Barry K."/>
            <person name="Bills G."/>
            <person name="Bluhm B.H."/>
            <person name="Cannon C."/>
            <person name="Castanera R."/>
            <person name="Culley D.E."/>
            <person name="Daum C."/>
            <person name="Ezra D."/>
            <person name="Gonzalez J.B."/>
            <person name="Henrissat B."/>
            <person name="Kuo A."/>
            <person name="Liang C."/>
            <person name="Lipzen A."/>
            <person name="Lutzoni F."/>
            <person name="Magnuson J."/>
            <person name="Mondo S."/>
            <person name="Nolan M."/>
            <person name="Ohm R."/>
            <person name="Pangilinan J."/>
            <person name="Park H.-J.H."/>
            <person name="Ramirez L."/>
            <person name="Alfaro M."/>
            <person name="Sun H."/>
            <person name="Tritt A."/>
            <person name="Yoshinaga Y."/>
            <person name="Zwiers L.-H.L."/>
            <person name="Turgeon B.G."/>
            <person name="Goodwin S.B."/>
            <person name="Spatafora J.W."/>
            <person name="Crous P.W."/>
            <person name="Grigoriev I.V."/>
        </authorList>
    </citation>
    <scope>NUCLEOTIDE SEQUENCE [LARGE SCALE GENOMIC DNA]</scope>
    <source>
        <strain evidence="2 3">CBS 611.86</strain>
    </source>
</reference>
<protein>
    <submittedName>
        <fullName evidence="2">Uncharacterized protein</fullName>
    </submittedName>
</protein>
<keyword evidence="3" id="KW-1185">Reference proteome</keyword>
<name>A0A7C8M9K1_9PLEO</name>
<comment type="caution">
    <text evidence="2">The sequence shown here is derived from an EMBL/GenBank/DDBJ whole genome shotgun (WGS) entry which is preliminary data.</text>
</comment>
<gene>
    <name evidence="2" type="ORF">BDV95DRAFT_488476</name>
</gene>
<dbReference type="PANTHER" id="PTHR38887">
    <property type="entry name" value="CHROMOSOME 21, WHOLE GENOME SHOTGUN SEQUENCE"/>
    <property type="match status" value="1"/>
</dbReference>
<evidence type="ECO:0000313" key="3">
    <source>
        <dbReference type="Proteomes" id="UP000481861"/>
    </source>
</evidence>
<dbReference type="Proteomes" id="UP000481861">
    <property type="component" value="Unassembled WGS sequence"/>
</dbReference>
<evidence type="ECO:0000256" key="1">
    <source>
        <dbReference type="SAM" id="MobiDB-lite"/>
    </source>
</evidence>
<dbReference type="PANTHER" id="PTHR38887:SF1">
    <property type="entry name" value="RAS MODIFICATION PROTEIN ERF4"/>
    <property type="match status" value="1"/>
</dbReference>
<dbReference type="InterPro" id="IPR053221">
    <property type="entry name" value="Burnettramic_acid_biosynth"/>
</dbReference>
<dbReference type="EMBL" id="JAADJZ010000006">
    <property type="protein sequence ID" value="KAF2874580.1"/>
    <property type="molecule type" value="Genomic_DNA"/>
</dbReference>
<feature type="region of interest" description="Disordered" evidence="1">
    <location>
        <begin position="1"/>
        <end position="88"/>
    </location>
</feature>